<dbReference type="EMBL" id="PCWN01000008">
    <property type="protein sequence ID" value="PIR03858.1"/>
    <property type="molecule type" value="Genomic_DNA"/>
</dbReference>
<comment type="caution">
    <text evidence="1">The sequence shown here is derived from an EMBL/GenBank/DDBJ whole genome shotgun (WGS) entry which is preliminary data.</text>
</comment>
<dbReference type="AlphaFoldDB" id="A0A2H0N4Q4"/>
<gene>
    <name evidence="1" type="ORF">COV59_04295</name>
</gene>
<proteinExistence type="predicted"/>
<evidence type="ECO:0000313" key="1">
    <source>
        <dbReference type="EMBL" id="PIR03858.1"/>
    </source>
</evidence>
<organism evidence="1 2">
    <name type="scientific">Candidatus Magasanikbacteria bacterium CG11_big_fil_rev_8_21_14_0_20_39_34</name>
    <dbReference type="NCBI Taxonomy" id="1974653"/>
    <lineage>
        <taxon>Bacteria</taxon>
        <taxon>Candidatus Magasanikiibacteriota</taxon>
    </lineage>
</organism>
<protein>
    <submittedName>
        <fullName evidence="1">Uncharacterized protein</fullName>
    </submittedName>
</protein>
<sequence>MPQNGALHQNMDSDPSRHRKYFLRERETITSAEIESVYNEILGRTVVVATTSDYRKKVFGTYQGEDGKTQGIGFSKVDGVRTKDLDEALIQESYEKLNPHASVQDPFRTRMAEAVATGKVALLLESLIGVSGDLKEHMDKVLIGIDTLPTYFAVRDDNGILKYRGDAVPKPKESLSQENKNWHEVDPRTMIESELEYLVDMLRKEPKTVDEKWSGDLRRECGVQVTTGISICVPIEVDNTQKLVWKAYSLSSFLNFGRLEEIAALKSSQERKESLDALVDQILQISSKEENPFPTQISGGINFADEEIRNILKIRETALDFWGNNQNSEETPETGIYLGAPEKGIKQALREVASEIVLEKKRRST</sequence>
<evidence type="ECO:0000313" key="2">
    <source>
        <dbReference type="Proteomes" id="UP000229600"/>
    </source>
</evidence>
<name>A0A2H0N4Q4_9BACT</name>
<accession>A0A2H0N4Q4</accession>
<reference evidence="1 2" key="1">
    <citation type="submission" date="2017-09" db="EMBL/GenBank/DDBJ databases">
        <title>Depth-based differentiation of microbial function through sediment-hosted aquifers and enrichment of novel symbionts in the deep terrestrial subsurface.</title>
        <authorList>
            <person name="Probst A.J."/>
            <person name="Ladd B."/>
            <person name="Jarett J.K."/>
            <person name="Geller-Mcgrath D.E."/>
            <person name="Sieber C.M."/>
            <person name="Emerson J.B."/>
            <person name="Anantharaman K."/>
            <person name="Thomas B.C."/>
            <person name="Malmstrom R."/>
            <person name="Stieglmeier M."/>
            <person name="Klingl A."/>
            <person name="Woyke T."/>
            <person name="Ryan C.M."/>
            <person name="Banfield J.F."/>
        </authorList>
    </citation>
    <scope>NUCLEOTIDE SEQUENCE [LARGE SCALE GENOMIC DNA]</scope>
    <source>
        <strain evidence="1">CG11_big_fil_rev_8_21_14_0_20_39_34</strain>
    </source>
</reference>
<dbReference type="Proteomes" id="UP000229600">
    <property type="component" value="Unassembled WGS sequence"/>
</dbReference>